<proteinExistence type="predicted"/>
<dbReference type="Proteomes" id="UP001061302">
    <property type="component" value="Chromosome"/>
</dbReference>
<evidence type="ECO:0000313" key="2">
    <source>
        <dbReference type="EMBL" id="UXY14677.1"/>
    </source>
</evidence>
<evidence type="ECO:0000256" key="1">
    <source>
        <dbReference type="SAM" id="Phobius"/>
    </source>
</evidence>
<keyword evidence="1" id="KW-0472">Membrane</keyword>
<feature type="transmembrane region" description="Helical" evidence="1">
    <location>
        <begin position="394"/>
        <end position="416"/>
    </location>
</feature>
<accession>A0ABY6DJZ1</accession>
<evidence type="ECO:0008006" key="4">
    <source>
        <dbReference type="Google" id="ProtNLM"/>
    </source>
</evidence>
<keyword evidence="3" id="KW-1185">Reference proteome</keyword>
<dbReference type="EMBL" id="CP106753">
    <property type="protein sequence ID" value="UXY14677.1"/>
    <property type="molecule type" value="Genomic_DNA"/>
</dbReference>
<organism evidence="2 3">
    <name type="scientific">Chitiniphilus purpureus</name>
    <dbReference type="NCBI Taxonomy" id="2981137"/>
    <lineage>
        <taxon>Bacteria</taxon>
        <taxon>Pseudomonadati</taxon>
        <taxon>Pseudomonadota</taxon>
        <taxon>Betaproteobacteria</taxon>
        <taxon>Neisseriales</taxon>
        <taxon>Chitinibacteraceae</taxon>
        <taxon>Chitiniphilus</taxon>
    </lineage>
</organism>
<keyword evidence="1" id="KW-1133">Transmembrane helix</keyword>
<reference evidence="2" key="1">
    <citation type="submission" date="2022-10" db="EMBL/GenBank/DDBJ databases">
        <title>Chitiniphilus purpureus sp. nov., a novel chitin-degrading bacterium isolated from crawfish pond sediment.</title>
        <authorList>
            <person name="Li K."/>
        </authorList>
    </citation>
    <scope>NUCLEOTIDE SEQUENCE</scope>
    <source>
        <strain evidence="2">CD1</strain>
    </source>
</reference>
<dbReference type="RefSeq" id="WP_263123980.1">
    <property type="nucleotide sequence ID" value="NZ_CP106753.1"/>
</dbReference>
<keyword evidence="1" id="KW-0812">Transmembrane</keyword>
<name>A0ABY6DJZ1_9NEIS</name>
<sequence length="462" mass="47769">MADPTTLVELAQRERDAAQAALPRAAQDFESARQADKAAREDFVAVSAALAAAGATVARLRRQLAAAPLPADAAPLLAALAEALLAERGLQAARLHAELARTLAVQALEDAALALEGARTAQATAEAAWREEEARAARWTQAETILTVGPAAPVRTTAAEALAGAVCTAVGDRVAQVLPEALRNRARARYDAAPGVAERALQAAQALATALDAELQASGLASDTLPALERTLALREAALLSYAEHAVAEVAGAVATLLRLAQEARPQLTDEQQAELDDAAQLAARTAAAAAQHARDTAALTLAQKGSALRIARLQALAQDPDADLAALEADAGTPLGEAAQALQQAQDALDIAEATYAGSTHPATLSAWEAAVPDSAWIDVAAFFQARETLERYAALDAATLAPAVTAAAAAVLAARIQARARRRRLAWLAATLPSVTAQAGDIATFTETRRLYALRGQPTF</sequence>
<gene>
    <name evidence="2" type="ORF">N8I74_15335</name>
</gene>
<protein>
    <recommendedName>
        <fullName evidence="4">Exonuclease SbcC</fullName>
    </recommendedName>
</protein>
<evidence type="ECO:0000313" key="3">
    <source>
        <dbReference type="Proteomes" id="UP001061302"/>
    </source>
</evidence>